<protein>
    <recommendedName>
        <fullName evidence="5">Secreted protein</fullName>
    </recommendedName>
</protein>
<keyword evidence="2" id="KW-0732">Signal</keyword>
<dbReference type="EMBL" id="CCKQ01019534">
    <property type="protein sequence ID" value="CDW91552.1"/>
    <property type="molecule type" value="Genomic_DNA"/>
</dbReference>
<dbReference type="Proteomes" id="UP000039865">
    <property type="component" value="Unassembled WGS sequence"/>
</dbReference>
<evidence type="ECO:0000313" key="4">
    <source>
        <dbReference type="Proteomes" id="UP000039865"/>
    </source>
</evidence>
<organism evidence="3 4">
    <name type="scientific">Stylonychia lemnae</name>
    <name type="common">Ciliate</name>
    <dbReference type="NCBI Taxonomy" id="5949"/>
    <lineage>
        <taxon>Eukaryota</taxon>
        <taxon>Sar</taxon>
        <taxon>Alveolata</taxon>
        <taxon>Ciliophora</taxon>
        <taxon>Intramacronucleata</taxon>
        <taxon>Spirotrichea</taxon>
        <taxon>Stichotrichia</taxon>
        <taxon>Sporadotrichida</taxon>
        <taxon>Oxytrichidae</taxon>
        <taxon>Stylonychinae</taxon>
        <taxon>Stylonychia</taxon>
    </lineage>
</organism>
<proteinExistence type="predicted"/>
<evidence type="ECO:0008006" key="5">
    <source>
        <dbReference type="Google" id="ProtNLM"/>
    </source>
</evidence>
<name>A0A078BEH3_STYLE</name>
<evidence type="ECO:0000256" key="2">
    <source>
        <dbReference type="SAM" id="SignalP"/>
    </source>
</evidence>
<keyword evidence="4" id="KW-1185">Reference proteome</keyword>
<feature type="chain" id="PRO_5001730089" description="Secreted protein" evidence="2">
    <location>
        <begin position="28"/>
        <end position="76"/>
    </location>
</feature>
<feature type="signal peptide" evidence="2">
    <location>
        <begin position="1"/>
        <end position="27"/>
    </location>
</feature>
<evidence type="ECO:0000256" key="1">
    <source>
        <dbReference type="SAM" id="MobiDB-lite"/>
    </source>
</evidence>
<feature type="region of interest" description="Disordered" evidence="1">
    <location>
        <begin position="37"/>
        <end position="76"/>
    </location>
</feature>
<dbReference type="InParanoid" id="A0A078BEH3"/>
<sequence length="76" mass="8700">MNATPMLKSKMMLILILLTVLFTNIIAQNLFEQRQLAQPEEGRQLQRNSIEKGDDNDEEEQDNSQPTTQLPIDGKD</sequence>
<reference evidence="3 4" key="1">
    <citation type="submission" date="2014-06" db="EMBL/GenBank/DDBJ databases">
        <authorList>
            <person name="Swart Estienne"/>
        </authorList>
    </citation>
    <scope>NUCLEOTIDE SEQUENCE [LARGE SCALE GENOMIC DNA]</scope>
    <source>
        <strain evidence="3 4">130c</strain>
    </source>
</reference>
<gene>
    <name evidence="3" type="primary">Contig9292.g9931</name>
    <name evidence="3" type="ORF">STYLEM_20708</name>
</gene>
<evidence type="ECO:0000313" key="3">
    <source>
        <dbReference type="EMBL" id="CDW91552.1"/>
    </source>
</evidence>
<feature type="compositionally biased region" description="Basic and acidic residues" evidence="1">
    <location>
        <begin position="40"/>
        <end position="53"/>
    </location>
</feature>
<accession>A0A078BEH3</accession>
<dbReference type="AlphaFoldDB" id="A0A078BEH3"/>